<evidence type="ECO:0000313" key="8">
    <source>
        <dbReference type="Proteomes" id="UP000294547"/>
    </source>
</evidence>
<keyword evidence="8" id="KW-1185">Reference proteome</keyword>
<dbReference type="CDD" id="cd06580">
    <property type="entry name" value="TM_PBP1_transp_TpRbsC_like"/>
    <property type="match status" value="1"/>
</dbReference>
<comment type="subcellular location">
    <subcellularLocation>
        <location evidence="1">Cell membrane</location>
        <topology evidence="1">Multi-pass membrane protein</topology>
    </subcellularLocation>
</comment>
<proteinExistence type="predicted"/>
<evidence type="ECO:0000256" key="6">
    <source>
        <dbReference type="SAM" id="Phobius"/>
    </source>
</evidence>
<evidence type="ECO:0000256" key="2">
    <source>
        <dbReference type="ARBA" id="ARBA00022475"/>
    </source>
</evidence>
<dbReference type="Proteomes" id="UP000294547">
    <property type="component" value="Unassembled WGS sequence"/>
</dbReference>
<comment type="caution">
    <text evidence="7">The sequence shown here is derived from an EMBL/GenBank/DDBJ whole genome shotgun (WGS) entry which is preliminary data.</text>
</comment>
<dbReference type="GO" id="GO:0022857">
    <property type="term" value="F:transmembrane transporter activity"/>
    <property type="evidence" value="ECO:0007669"/>
    <property type="project" value="InterPro"/>
</dbReference>
<gene>
    <name evidence="7" type="ORF">EDD54_0928</name>
</gene>
<dbReference type="AlphaFoldDB" id="A0A4R6RKE9"/>
<feature type="transmembrane region" description="Helical" evidence="6">
    <location>
        <begin position="220"/>
        <end position="244"/>
    </location>
</feature>
<sequence length="304" mass="31203">MLEAFILTVITASTPLLLAAIGELVVERSGVLNLGVEGMMVMGAVAGFAVTNVTGSPLLGILGGLVAGAAVSLLFGFVTLTLVANQVASGLALTLFGLGLSGLIGEAYVGTPGLRLPALDLPGLTDLPVVGRILFGQDVLVYVSFALVAAVSWFLFRTRAGLVLRAIGDNHGSAHALGYSVVGVRYLAVMFGGACAGLGGAYLSVAYTPQWVENMSAGRGWIALALVVFSSWLPGRLVIGAYLFGAVSILNLHAQALGIGIPSQFLTMLPYLATIVVLVAISGNRRATAFNTPACLGKSFVPDR</sequence>
<dbReference type="EMBL" id="SNXY01000006">
    <property type="protein sequence ID" value="TDP87043.1"/>
    <property type="molecule type" value="Genomic_DNA"/>
</dbReference>
<dbReference type="PANTHER" id="PTHR43370">
    <property type="entry name" value="SUGAR ABC TRANSPORTER INTEGRAL MEMBRANE PROTEIN-RELATED"/>
    <property type="match status" value="1"/>
</dbReference>
<keyword evidence="5 6" id="KW-0472">Membrane</keyword>
<keyword evidence="4 6" id="KW-1133">Transmembrane helix</keyword>
<accession>A0A4R6RKE9</accession>
<feature type="transmembrane region" description="Helical" evidence="6">
    <location>
        <begin position="29"/>
        <end position="51"/>
    </location>
</feature>
<feature type="transmembrane region" description="Helical" evidence="6">
    <location>
        <begin position="90"/>
        <end position="109"/>
    </location>
</feature>
<feature type="transmembrane region" description="Helical" evidence="6">
    <location>
        <begin position="139"/>
        <end position="156"/>
    </location>
</feature>
<dbReference type="Pfam" id="PF02653">
    <property type="entry name" value="BPD_transp_2"/>
    <property type="match status" value="1"/>
</dbReference>
<dbReference type="PANTHER" id="PTHR43370:SF2">
    <property type="entry name" value="ABC TRANSPORTER PERMEASE PROTEIN"/>
    <property type="match status" value="1"/>
</dbReference>
<evidence type="ECO:0000256" key="3">
    <source>
        <dbReference type="ARBA" id="ARBA00022692"/>
    </source>
</evidence>
<evidence type="ECO:0000256" key="4">
    <source>
        <dbReference type="ARBA" id="ARBA00022989"/>
    </source>
</evidence>
<dbReference type="OrthoDB" id="9792579at2"/>
<reference evidence="7 8" key="1">
    <citation type="submission" date="2019-03" db="EMBL/GenBank/DDBJ databases">
        <title>Genomic Encyclopedia of Type Strains, Phase IV (KMG-IV): sequencing the most valuable type-strain genomes for metagenomic binning, comparative biology and taxonomic classification.</title>
        <authorList>
            <person name="Goeker M."/>
        </authorList>
    </citation>
    <scope>NUCLEOTIDE SEQUENCE [LARGE SCALE GENOMIC DNA]</scope>
    <source>
        <strain evidence="7 8">DSM 102969</strain>
    </source>
</reference>
<evidence type="ECO:0000313" key="7">
    <source>
        <dbReference type="EMBL" id="TDP87043.1"/>
    </source>
</evidence>
<evidence type="ECO:0000256" key="1">
    <source>
        <dbReference type="ARBA" id="ARBA00004651"/>
    </source>
</evidence>
<keyword evidence="3 6" id="KW-0812">Transmembrane</keyword>
<dbReference type="InterPro" id="IPR001851">
    <property type="entry name" value="ABC_transp_permease"/>
</dbReference>
<dbReference type="GO" id="GO:0005886">
    <property type="term" value="C:plasma membrane"/>
    <property type="evidence" value="ECO:0007669"/>
    <property type="project" value="UniProtKB-SubCell"/>
</dbReference>
<protein>
    <submittedName>
        <fullName evidence="7">Simple sugar transport system permease protein</fullName>
    </submittedName>
</protein>
<keyword evidence="7" id="KW-0813">Transport</keyword>
<evidence type="ECO:0000256" key="5">
    <source>
        <dbReference type="ARBA" id="ARBA00023136"/>
    </source>
</evidence>
<feature type="transmembrane region" description="Helical" evidence="6">
    <location>
        <begin position="58"/>
        <end position="84"/>
    </location>
</feature>
<organism evidence="7 8">
    <name type="scientific">Oharaeibacter diazotrophicus</name>
    <dbReference type="NCBI Taxonomy" id="1920512"/>
    <lineage>
        <taxon>Bacteria</taxon>
        <taxon>Pseudomonadati</taxon>
        <taxon>Pseudomonadota</taxon>
        <taxon>Alphaproteobacteria</taxon>
        <taxon>Hyphomicrobiales</taxon>
        <taxon>Pleomorphomonadaceae</taxon>
        <taxon>Oharaeibacter</taxon>
    </lineage>
</organism>
<keyword evidence="2" id="KW-1003">Cell membrane</keyword>
<feature type="transmembrane region" description="Helical" evidence="6">
    <location>
        <begin position="256"/>
        <end position="281"/>
    </location>
</feature>
<dbReference type="RefSeq" id="WP_126536142.1">
    <property type="nucleotide sequence ID" value="NZ_BSPM01000008.1"/>
</dbReference>
<name>A0A4R6RKE9_9HYPH</name>
<keyword evidence="7" id="KW-0762">Sugar transport</keyword>